<dbReference type="HOGENOM" id="CLU_042344_0_2_5"/>
<dbReference type="Proteomes" id="UP000006377">
    <property type="component" value="Chromosome"/>
</dbReference>
<dbReference type="InterPro" id="IPR029036">
    <property type="entry name" value="P5CR_dimer"/>
</dbReference>
<evidence type="ECO:0000256" key="4">
    <source>
        <dbReference type="HAMAP-Rule" id="MF_01925"/>
    </source>
</evidence>
<dbReference type="eggNOG" id="COG0345">
    <property type="taxonomic scope" value="Bacteria"/>
</dbReference>
<dbReference type="Pfam" id="PF14748">
    <property type="entry name" value="P5CR_dimer"/>
    <property type="match status" value="1"/>
</dbReference>
<dbReference type="GO" id="GO:0055129">
    <property type="term" value="P:L-proline biosynthetic process"/>
    <property type="evidence" value="ECO:0007669"/>
    <property type="project" value="UniProtKB-UniRule"/>
</dbReference>
<dbReference type="Gene3D" id="3.40.50.720">
    <property type="entry name" value="NAD(P)-binding Rossmann-like Domain"/>
    <property type="match status" value="1"/>
</dbReference>
<keyword evidence="4" id="KW-0028">Amino-acid biosynthesis</keyword>
<dbReference type="GO" id="GO:0004735">
    <property type="term" value="F:pyrroline-5-carboxylate reductase activity"/>
    <property type="evidence" value="ECO:0007669"/>
    <property type="project" value="UniProtKB-UniRule"/>
</dbReference>
<evidence type="ECO:0000256" key="2">
    <source>
        <dbReference type="ARBA" id="ARBA00022857"/>
    </source>
</evidence>
<dbReference type="InterPro" id="IPR028939">
    <property type="entry name" value="P5C_Rdtase_cat_N"/>
</dbReference>
<evidence type="ECO:0000259" key="8">
    <source>
        <dbReference type="Pfam" id="PF14748"/>
    </source>
</evidence>
<dbReference type="EC" id="1.5.1.2" evidence="4 5"/>
<dbReference type="HAMAP" id="MF_01925">
    <property type="entry name" value="P5C_reductase"/>
    <property type="match status" value="1"/>
</dbReference>
<evidence type="ECO:0000256" key="3">
    <source>
        <dbReference type="ARBA" id="ARBA00023002"/>
    </source>
</evidence>
<comment type="similarity">
    <text evidence="1 4">Belongs to the pyrroline-5-carboxylate reductase family.</text>
</comment>
<dbReference type="UniPathway" id="UPA00098">
    <property type="reaction ID" value="UER00361"/>
</dbReference>
<comment type="subcellular location">
    <subcellularLocation>
        <location evidence="4">Cytoplasm</location>
    </subcellularLocation>
</comment>
<reference evidence="9 10" key="1">
    <citation type="journal article" date="2011" name="Stand. Genomic Sci.">
        <title>Complete genome sequence of Parvibaculum lavamentivorans type strain (DS-1(T)).</title>
        <authorList>
            <person name="Schleheck D."/>
            <person name="Weiss M."/>
            <person name="Pitluck S."/>
            <person name="Bruce D."/>
            <person name="Land M.L."/>
            <person name="Han S."/>
            <person name="Saunders E."/>
            <person name="Tapia R."/>
            <person name="Detter C."/>
            <person name="Brettin T."/>
            <person name="Han J."/>
            <person name="Woyke T."/>
            <person name="Goodwin L."/>
            <person name="Pennacchio L."/>
            <person name="Nolan M."/>
            <person name="Cook A.M."/>
            <person name="Kjelleberg S."/>
            <person name="Thomas T."/>
        </authorList>
    </citation>
    <scope>NUCLEOTIDE SEQUENCE [LARGE SCALE GENOMIC DNA]</scope>
    <source>
        <strain evidence="10">DS-1 / DSM 13023 / NCIMB 13966</strain>
    </source>
</reference>
<comment type="pathway">
    <text evidence="4">Amino-acid biosynthesis; L-proline biosynthesis; L-proline from L-glutamate 5-semialdehyde: step 1/1.</text>
</comment>
<dbReference type="EMBL" id="CP000774">
    <property type="protein sequence ID" value="ABS63879.1"/>
    <property type="molecule type" value="Genomic_DNA"/>
</dbReference>
<evidence type="ECO:0000313" key="10">
    <source>
        <dbReference type="Proteomes" id="UP000006377"/>
    </source>
</evidence>
<sequence length="293" mass="30205">MRVSFTRGHFGGFRAAVSDMTLSFKRPLVLVGAGKMGSALLNGWLAEGLSPSLVSVRDPAASPEITGLAAKGLSLNPSVHDIALTRPAVVLLAVKPQAMPEVLPELALLVQPETLFLSIAAGLGLHRLKELLGADAHAVRAMPNTPASVGRGITIACANELVTSEQRALTDSLLAAVGDVGWVENEAQIDAVTAISGSGPAYVFYLVECLAAAGENLGLDPDLAMKLARQTVSGSGEMLHRLEEPAAVLRANVTSPGGTTAAALDVLMGEGGLSPLMRRAALAARDRARALGK</sequence>
<evidence type="ECO:0000259" key="7">
    <source>
        <dbReference type="Pfam" id="PF03807"/>
    </source>
</evidence>
<dbReference type="SUPFAM" id="SSF48179">
    <property type="entry name" value="6-phosphogluconate dehydrogenase C-terminal domain-like"/>
    <property type="match status" value="1"/>
</dbReference>
<keyword evidence="4" id="KW-0641">Proline biosynthesis</keyword>
<evidence type="ECO:0000256" key="6">
    <source>
        <dbReference type="PIRSR" id="PIRSR000193-1"/>
    </source>
</evidence>
<gene>
    <name evidence="4" type="primary">proC</name>
    <name evidence="9" type="ordered locus">Plav_2265</name>
</gene>
<keyword evidence="10" id="KW-1185">Reference proteome</keyword>
<dbReference type="PANTHER" id="PTHR11645">
    <property type="entry name" value="PYRROLINE-5-CARBOXYLATE REDUCTASE"/>
    <property type="match status" value="1"/>
</dbReference>
<dbReference type="STRING" id="402881.Plav_2265"/>
<dbReference type="InterPro" id="IPR000304">
    <property type="entry name" value="Pyrroline-COOH_reductase"/>
</dbReference>
<dbReference type="InterPro" id="IPR036291">
    <property type="entry name" value="NAD(P)-bd_dom_sf"/>
</dbReference>
<dbReference type="PANTHER" id="PTHR11645:SF0">
    <property type="entry name" value="PYRROLINE-5-CARBOXYLATE REDUCTASE 3"/>
    <property type="match status" value="1"/>
</dbReference>
<dbReference type="NCBIfam" id="TIGR00112">
    <property type="entry name" value="proC"/>
    <property type="match status" value="1"/>
</dbReference>
<accession>A7HVE6</accession>
<dbReference type="Pfam" id="PF03807">
    <property type="entry name" value="F420_oxidored"/>
    <property type="match status" value="1"/>
</dbReference>
<dbReference type="FunFam" id="1.10.3730.10:FF:000001">
    <property type="entry name" value="Pyrroline-5-carboxylate reductase"/>
    <property type="match status" value="1"/>
</dbReference>
<evidence type="ECO:0000256" key="5">
    <source>
        <dbReference type="NCBIfam" id="TIGR00112"/>
    </source>
</evidence>
<dbReference type="PIRSF" id="PIRSF000193">
    <property type="entry name" value="Pyrrol-5-carb_rd"/>
    <property type="match status" value="1"/>
</dbReference>
<keyword evidence="4" id="KW-0963">Cytoplasm</keyword>
<dbReference type="GO" id="GO:0005737">
    <property type="term" value="C:cytoplasm"/>
    <property type="evidence" value="ECO:0007669"/>
    <property type="project" value="UniProtKB-SubCell"/>
</dbReference>
<proteinExistence type="inferred from homology"/>
<feature type="domain" description="Pyrroline-5-carboxylate reductase catalytic N-terminal" evidence="7">
    <location>
        <begin position="30"/>
        <end position="122"/>
    </location>
</feature>
<dbReference type="KEGG" id="pla:Plav_2265"/>
<dbReference type="InterPro" id="IPR008927">
    <property type="entry name" value="6-PGluconate_DH-like_C_sf"/>
</dbReference>
<keyword evidence="3 4" id="KW-0560">Oxidoreductase</keyword>
<organism evidence="9 10">
    <name type="scientific">Parvibaculum lavamentivorans (strain DS-1 / DSM 13023 / NCIMB 13966)</name>
    <dbReference type="NCBI Taxonomy" id="402881"/>
    <lineage>
        <taxon>Bacteria</taxon>
        <taxon>Pseudomonadati</taxon>
        <taxon>Pseudomonadota</taxon>
        <taxon>Alphaproteobacteria</taxon>
        <taxon>Hyphomicrobiales</taxon>
        <taxon>Parvibaculaceae</taxon>
        <taxon>Parvibaculum</taxon>
    </lineage>
</organism>
<comment type="catalytic activity">
    <reaction evidence="4">
        <text>L-proline + NADP(+) = (S)-1-pyrroline-5-carboxylate + NADPH + 2 H(+)</text>
        <dbReference type="Rhea" id="RHEA:14109"/>
        <dbReference type="ChEBI" id="CHEBI:15378"/>
        <dbReference type="ChEBI" id="CHEBI:17388"/>
        <dbReference type="ChEBI" id="CHEBI:57783"/>
        <dbReference type="ChEBI" id="CHEBI:58349"/>
        <dbReference type="ChEBI" id="CHEBI:60039"/>
        <dbReference type="EC" id="1.5.1.2"/>
    </reaction>
</comment>
<dbReference type="AlphaFoldDB" id="A7HVE6"/>
<keyword evidence="2 4" id="KW-0521">NADP</keyword>
<evidence type="ECO:0000256" key="1">
    <source>
        <dbReference type="ARBA" id="ARBA00005525"/>
    </source>
</evidence>
<comment type="function">
    <text evidence="4">Catalyzes the reduction of 1-pyrroline-5-carboxylate (PCA) to L-proline.</text>
</comment>
<dbReference type="SUPFAM" id="SSF51735">
    <property type="entry name" value="NAD(P)-binding Rossmann-fold domains"/>
    <property type="match status" value="1"/>
</dbReference>
<evidence type="ECO:0000313" key="9">
    <source>
        <dbReference type="EMBL" id="ABS63879.1"/>
    </source>
</evidence>
<feature type="domain" description="Pyrroline-5-carboxylate reductase dimerisation" evidence="8">
    <location>
        <begin position="186"/>
        <end position="290"/>
    </location>
</feature>
<feature type="binding site" evidence="6">
    <location>
        <begin position="93"/>
        <end position="96"/>
    </location>
    <ligand>
        <name>NADP(+)</name>
        <dbReference type="ChEBI" id="CHEBI:58349"/>
    </ligand>
</feature>
<protein>
    <recommendedName>
        <fullName evidence="4 5">Pyrroline-5-carboxylate reductase</fullName>
        <shortName evidence="4">P5C reductase</shortName>
        <shortName evidence="4">P5CR</shortName>
        <ecNumber evidence="4 5">1.5.1.2</ecNumber>
    </recommendedName>
    <alternativeName>
        <fullName evidence="4">PCA reductase</fullName>
    </alternativeName>
</protein>
<dbReference type="Gene3D" id="1.10.3730.10">
    <property type="entry name" value="ProC C-terminal domain-like"/>
    <property type="match status" value="1"/>
</dbReference>
<name>A7HVE6_PARL1</name>
<comment type="catalytic activity">
    <reaction evidence="4">
        <text>L-proline + NAD(+) = (S)-1-pyrroline-5-carboxylate + NADH + 2 H(+)</text>
        <dbReference type="Rhea" id="RHEA:14105"/>
        <dbReference type="ChEBI" id="CHEBI:15378"/>
        <dbReference type="ChEBI" id="CHEBI:17388"/>
        <dbReference type="ChEBI" id="CHEBI:57540"/>
        <dbReference type="ChEBI" id="CHEBI:57945"/>
        <dbReference type="ChEBI" id="CHEBI:60039"/>
        <dbReference type="EC" id="1.5.1.2"/>
    </reaction>
</comment>